<dbReference type="Gene3D" id="3.40.1110.10">
    <property type="entry name" value="Calcium-transporting ATPase, cytoplasmic domain N"/>
    <property type="match status" value="1"/>
</dbReference>
<dbReference type="InterPro" id="IPR044492">
    <property type="entry name" value="P_typ_ATPase_HD_dom"/>
</dbReference>
<dbReference type="SUPFAM" id="SSF81660">
    <property type="entry name" value="Metal cation-transporting ATPase, ATP-binding domain N"/>
    <property type="match status" value="1"/>
</dbReference>
<evidence type="ECO:0000256" key="1">
    <source>
        <dbReference type="ARBA" id="ARBA00004141"/>
    </source>
</evidence>
<feature type="transmembrane region" description="Helical" evidence="9">
    <location>
        <begin position="874"/>
        <end position="897"/>
    </location>
</feature>
<dbReference type="InterPro" id="IPR023214">
    <property type="entry name" value="HAD_sf"/>
</dbReference>
<dbReference type="PATRIC" id="fig|1423769.4.peg.2484"/>
<sequence>MKDPYLHPKADVLKTLSADRQHGLSQAEAENRLAQNGPNQLEKAKTIPAWQQLLHSLKEPLMIILFIAVGLGALSAWYDFAVTKDHAHAMASVYEAIAILLLIMVNAGLSFWQARAAQKSMAALQSMAAHHALVLRDDDWQEIPADQLVPGDILKVHTGDFIEADVRWLHVAELTTNESHLTGESEPVAKQTHSLIEETGLGDRTNMGYSGATVTHGNGIGVVVATGMQTELGQIAQLLAAEKPGKTPLAKSVERLSKRLMLVALFVVILTLGLELYKAVITTGWSFAAIAEALSTAIALAVAAIPDAMPAVLAIVLTIGANQLARHQGLIKSLNAVETLGATSFIASDKTGTLTQNQMTVTDFWVNGQYYHVEGSGLEASGEIFPEGDYHDFIQAAVLNNEAEVRVDADDELQAYGNPTDVALVVLGQKAGILRGDQPVDILRVLPFDSTRKMMSVVIKQGIQYHVLTKGAPDVIQQRLAQPSDELPDVVLHFASQALRTIAVSQREITEALARHGSVTELERHLDLLGIAGIIDPPRPEVKKSVATLHQAGVAVVMITGDHAATARAIALKLGIVSNPKASVIEGATLDGMDDQALFDLVPSIRIYARVTPAHKQRIIKALQQHDQIVAMTGDGINDAPALKAADIGIAMGINGTEVTKDAADLILLDDRFTTIEHSVEAGRTIFANIKNFMRHELTTNVAEVLALLLGVALMTQQVGHVPATTPVLSALMVLWVNMVSDALPSFALGYDVPEADLMSQPPRNVHQSILHGMLGRIALRGIVMGGVVYLAFLWAAQVGMNPAEAQTVAFLTLVFGQLWHVFDARSTRTLFHRNPFENGKLLIAVAFAAVASLLVTVMPFFNMVMGTAPLSNGLYLAVVVLPAIPTLVISGIKVLWLRRS</sequence>
<dbReference type="PRINTS" id="PR00120">
    <property type="entry name" value="HATPASE"/>
</dbReference>
<dbReference type="SFLD" id="SFLDG00002">
    <property type="entry name" value="C1.7:_P-type_atpase_like"/>
    <property type="match status" value="1"/>
</dbReference>
<keyword evidence="8 9" id="KW-0472">Membrane</keyword>
<dbReference type="GO" id="GO:0005524">
    <property type="term" value="F:ATP binding"/>
    <property type="evidence" value="ECO:0007669"/>
    <property type="project" value="UniProtKB-KW"/>
</dbReference>
<proteinExistence type="inferred from homology"/>
<keyword evidence="5" id="KW-0067">ATP-binding</keyword>
<feature type="transmembrane region" description="Helical" evidence="9">
    <location>
        <begin position="804"/>
        <end position="822"/>
    </location>
</feature>
<dbReference type="Pfam" id="PF00122">
    <property type="entry name" value="E1-E2_ATPase"/>
    <property type="match status" value="1"/>
</dbReference>
<dbReference type="InterPro" id="IPR004014">
    <property type="entry name" value="ATPase_P-typ_cation-transptr_N"/>
</dbReference>
<reference evidence="11 12" key="1">
    <citation type="journal article" date="2015" name="Genome Announc.">
        <title>Expanding the biotechnology potential of lactobacilli through comparative genomics of 213 strains and associated genera.</title>
        <authorList>
            <person name="Sun Z."/>
            <person name="Harris H.M."/>
            <person name="McCann A."/>
            <person name="Guo C."/>
            <person name="Argimon S."/>
            <person name="Zhang W."/>
            <person name="Yang X."/>
            <person name="Jeffery I.B."/>
            <person name="Cooney J.C."/>
            <person name="Kagawa T.F."/>
            <person name="Liu W."/>
            <person name="Song Y."/>
            <person name="Salvetti E."/>
            <person name="Wrobel A."/>
            <person name="Rasinkangas P."/>
            <person name="Parkhill J."/>
            <person name="Rea M.C."/>
            <person name="O'Sullivan O."/>
            <person name="Ritari J."/>
            <person name="Douillard F.P."/>
            <person name="Paul Ross R."/>
            <person name="Yang R."/>
            <person name="Briner A.E."/>
            <person name="Felis G.E."/>
            <person name="de Vos W.M."/>
            <person name="Barrangou R."/>
            <person name="Klaenhammer T.R."/>
            <person name="Caufield P.W."/>
            <person name="Cui Y."/>
            <person name="Zhang H."/>
            <person name="O'Toole P.W."/>
        </authorList>
    </citation>
    <scope>NUCLEOTIDE SEQUENCE [LARGE SCALE GENOMIC DNA]</scope>
    <source>
        <strain evidence="11 12">DSM 13343</strain>
    </source>
</reference>
<dbReference type="SUPFAM" id="SSF56784">
    <property type="entry name" value="HAD-like"/>
    <property type="match status" value="1"/>
</dbReference>
<dbReference type="InterPro" id="IPR001757">
    <property type="entry name" value="P_typ_ATPase"/>
</dbReference>
<keyword evidence="6" id="KW-1278">Translocase</keyword>
<feature type="domain" description="Cation-transporting P-type ATPase N-terminal" evidence="10">
    <location>
        <begin position="3"/>
        <end position="77"/>
    </location>
</feature>
<keyword evidence="4" id="KW-0547">Nucleotide-binding</keyword>
<evidence type="ECO:0000313" key="12">
    <source>
        <dbReference type="Proteomes" id="UP000051790"/>
    </source>
</evidence>
<feature type="transmembrane region" description="Helical" evidence="9">
    <location>
        <begin position="842"/>
        <end position="862"/>
    </location>
</feature>
<feature type="transmembrane region" description="Helical" evidence="9">
    <location>
        <begin position="260"/>
        <end position="277"/>
    </location>
</feature>
<dbReference type="SUPFAM" id="SSF81665">
    <property type="entry name" value="Calcium ATPase, transmembrane domain M"/>
    <property type="match status" value="1"/>
</dbReference>
<dbReference type="Pfam" id="PF00689">
    <property type="entry name" value="Cation_ATPase_C"/>
    <property type="match status" value="1"/>
</dbReference>
<dbReference type="InterPro" id="IPR008250">
    <property type="entry name" value="ATPase_P-typ_transduc_dom_A_sf"/>
</dbReference>
<keyword evidence="12" id="KW-1185">Reference proteome</keyword>
<dbReference type="Gene3D" id="3.40.50.1000">
    <property type="entry name" value="HAD superfamily/HAD-like"/>
    <property type="match status" value="1"/>
</dbReference>
<evidence type="ECO:0000256" key="3">
    <source>
        <dbReference type="ARBA" id="ARBA00022692"/>
    </source>
</evidence>
<dbReference type="Proteomes" id="UP000051790">
    <property type="component" value="Unassembled WGS sequence"/>
</dbReference>
<dbReference type="Gene3D" id="1.20.1110.10">
    <property type="entry name" value="Calcium-transporting ATPase, transmembrane domain"/>
    <property type="match status" value="1"/>
</dbReference>
<dbReference type="SMART" id="SM00831">
    <property type="entry name" value="Cation_ATPase_N"/>
    <property type="match status" value="1"/>
</dbReference>
<dbReference type="SFLD" id="SFLDS00003">
    <property type="entry name" value="Haloacid_Dehalogenase"/>
    <property type="match status" value="1"/>
</dbReference>
<feature type="transmembrane region" description="Helical" evidence="9">
    <location>
        <begin position="778"/>
        <end position="798"/>
    </location>
</feature>
<dbReference type="InterPro" id="IPR006068">
    <property type="entry name" value="ATPase_P-typ_cation-transptr_C"/>
</dbReference>
<dbReference type="GO" id="GO:0016020">
    <property type="term" value="C:membrane"/>
    <property type="evidence" value="ECO:0007669"/>
    <property type="project" value="UniProtKB-SubCell"/>
</dbReference>
<dbReference type="PANTHER" id="PTHR42861">
    <property type="entry name" value="CALCIUM-TRANSPORTING ATPASE"/>
    <property type="match status" value="1"/>
</dbReference>
<feature type="transmembrane region" description="Helical" evidence="9">
    <location>
        <begin position="297"/>
        <end position="319"/>
    </location>
</feature>
<evidence type="ECO:0000256" key="2">
    <source>
        <dbReference type="ARBA" id="ARBA00005675"/>
    </source>
</evidence>
<dbReference type="NCBIfam" id="TIGR01494">
    <property type="entry name" value="ATPase_P-type"/>
    <property type="match status" value="3"/>
</dbReference>
<evidence type="ECO:0000256" key="7">
    <source>
        <dbReference type="ARBA" id="ARBA00022989"/>
    </source>
</evidence>
<dbReference type="PROSITE" id="PS00154">
    <property type="entry name" value="ATPASE_E1_E2"/>
    <property type="match status" value="1"/>
</dbReference>
<protein>
    <submittedName>
        <fullName evidence="11">Cation-transporting ATPase, E1-E2 family</fullName>
    </submittedName>
</protein>
<gene>
    <name evidence="11" type="ORF">FD01_GL002299</name>
</gene>
<feature type="transmembrane region" description="Helical" evidence="9">
    <location>
        <begin position="61"/>
        <end position="80"/>
    </location>
</feature>
<dbReference type="InterPro" id="IPR018303">
    <property type="entry name" value="ATPase_P-typ_P_site"/>
</dbReference>
<dbReference type="GO" id="GO:0016887">
    <property type="term" value="F:ATP hydrolysis activity"/>
    <property type="evidence" value="ECO:0007669"/>
    <property type="project" value="InterPro"/>
</dbReference>
<dbReference type="PRINTS" id="PR00119">
    <property type="entry name" value="CATATPASE"/>
</dbReference>
<dbReference type="FunFam" id="3.40.50.1000:FF:000028">
    <property type="entry name" value="Calcium-transporting P-type ATPase, putative"/>
    <property type="match status" value="1"/>
</dbReference>
<evidence type="ECO:0000313" key="11">
    <source>
        <dbReference type="EMBL" id="KRL52492.1"/>
    </source>
</evidence>
<evidence type="ECO:0000256" key="5">
    <source>
        <dbReference type="ARBA" id="ARBA00022840"/>
    </source>
</evidence>
<keyword evidence="3 9" id="KW-0812">Transmembrane</keyword>
<dbReference type="RefSeq" id="WP_056962454.1">
    <property type="nucleotide sequence ID" value="NZ_AZEU01000034.1"/>
</dbReference>
<dbReference type="InterPro" id="IPR059000">
    <property type="entry name" value="ATPase_P-type_domA"/>
</dbReference>
<accession>A0A0R1R6U4</accession>
<evidence type="ECO:0000259" key="10">
    <source>
        <dbReference type="SMART" id="SM00831"/>
    </source>
</evidence>
<dbReference type="Gene3D" id="2.70.150.10">
    <property type="entry name" value="Calcium-transporting ATPase, cytoplasmic transduction domain A"/>
    <property type="match status" value="1"/>
</dbReference>
<dbReference type="SFLD" id="SFLDF00027">
    <property type="entry name" value="p-type_atpase"/>
    <property type="match status" value="1"/>
</dbReference>
<evidence type="ECO:0000256" key="9">
    <source>
        <dbReference type="SAM" id="Phobius"/>
    </source>
</evidence>
<comment type="caution">
    <text evidence="11">The sequence shown here is derived from an EMBL/GenBank/DDBJ whole genome shotgun (WGS) entry which is preliminary data.</text>
</comment>
<dbReference type="EMBL" id="AZEU01000034">
    <property type="protein sequence ID" value="KRL52492.1"/>
    <property type="molecule type" value="Genomic_DNA"/>
</dbReference>
<comment type="subcellular location">
    <subcellularLocation>
        <location evidence="1">Membrane</location>
        <topology evidence="1">Multi-pass membrane protein</topology>
    </subcellularLocation>
</comment>
<dbReference type="SUPFAM" id="SSF81653">
    <property type="entry name" value="Calcium ATPase, transduction domain A"/>
    <property type="match status" value="1"/>
</dbReference>
<dbReference type="Pfam" id="PF00690">
    <property type="entry name" value="Cation_ATPase_N"/>
    <property type="match status" value="1"/>
</dbReference>
<evidence type="ECO:0000256" key="4">
    <source>
        <dbReference type="ARBA" id="ARBA00022741"/>
    </source>
</evidence>
<evidence type="ECO:0000256" key="6">
    <source>
        <dbReference type="ARBA" id="ARBA00022967"/>
    </source>
</evidence>
<keyword evidence="7 9" id="KW-1133">Transmembrane helix</keyword>
<dbReference type="InterPro" id="IPR023298">
    <property type="entry name" value="ATPase_P-typ_TM_dom_sf"/>
</dbReference>
<name>A0A0R1R6U4_9LACO</name>
<comment type="similarity">
    <text evidence="2">Belongs to the cation transport ATPase (P-type) (TC 3.A.3) family. Type IIA subfamily.</text>
</comment>
<organism evidence="11 12">
    <name type="scientific">Lacticaseibacillus manihotivorans DSM 13343 = JCM 12514</name>
    <dbReference type="NCBI Taxonomy" id="1423769"/>
    <lineage>
        <taxon>Bacteria</taxon>
        <taxon>Bacillati</taxon>
        <taxon>Bacillota</taxon>
        <taxon>Bacilli</taxon>
        <taxon>Lactobacillales</taxon>
        <taxon>Lactobacillaceae</taxon>
        <taxon>Lacticaseibacillus</taxon>
    </lineage>
</organism>
<evidence type="ECO:0000256" key="8">
    <source>
        <dbReference type="ARBA" id="ARBA00023136"/>
    </source>
</evidence>
<dbReference type="InterPro" id="IPR023299">
    <property type="entry name" value="ATPase_P-typ_cyto_dom_N"/>
</dbReference>
<dbReference type="Pfam" id="PF13246">
    <property type="entry name" value="Cation_ATPase"/>
    <property type="match status" value="1"/>
</dbReference>
<dbReference type="Pfam" id="PF08282">
    <property type="entry name" value="Hydrolase_3"/>
    <property type="match status" value="1"/>
</dbReference>
<dbReference type="AlphaFoldDB" id="A0A0R1R6U4"/>
<dbReference type="InterPro" id="IPR036412">
    <property type="entry name" value="HAD-like_sf"/>
</dbReference>
<dbReference type="OrthoDB" id="9760364at2"/>
<feature type="transmembrane region" description="Helical" evidence="9">
    <location>
        <begin position="92"/>
        <end position="112"/>
    </location>
</feature>